<evidence type="ECO:0000313" key="2">
    <source>
        <dbReference type="EMBL" id="AHX39398.1"/>
    </source>
</evidence>
<evidence type="ECO:0008006" key="3">
    <source>
        <dbReference type="Google" id="ProtNLM"/>
    </source>
</evidence>
<accession>A0A023PYR3</accession>
<gene>
    <name evidence="2" type="ORF">wt6.21c</name>
</gene>
<sequence length="414" mass="44473">MNGQPVSVTAADGARRAFSSGRAGREHWYRLILPAPRPESAWSWPFALRDPPSHGAVLFDRGRTFAAVGGRSGRSPSHKGRKRWEAFHQGVSMPVAEPNRRLAALLHEATWNASGLARAVRELGAAQGLTLRYDRTAVAHWLGGTLPRHPAPQLVAAALTQRLGRLITAQDAGLTRPRKSPLELSVTPVVEADPVRRLLKLCAGESDPERRAFLAKSAYTVSALAAPAAFQSPSSAATPPPSTSPRPGEVRVGASDAAALQDMTQTFAMLTEQHGGAYVRAMLTAYLNDQVSRVLHATATARLRTKLLVGAAQLTHLLAAANDDSGNPGLAQHYFHTALALSRQAGDLRLHAITLRAMSVQALRLGHRRYAHALAEAAFGTPYGVGDPATTSFLLVQRARTHAVNGERRQQRLI</sequence>
<organism evidence="2">
    <name type="scientific">Streptomyces sp. WT6</name>
    <dbReference type="NCBI Taxonomy" id="1486372"/>
    <lineage>
        <taxon>Bacteria</taxon>
        <taxon>Bacillati</taxon>
        <taxon>Actinomycetota</taxon>
        <taxon>Actinomycetes</taxon>
        <taxon>Kitasatosporales</taxon>
        <taxon>Streptomycetaceae</taxon>
        <taxon>Streptomyces</taxon>
    </lineage>
</organism>
<reference evidence="2" key="1">
    <citation type="submission" date="2014-02" db="EMBL/GenBank/DDBJ databases">
        <title>Streptomyces sp. WT6 mevalonate pathway gene cluster, complete sequence.</title>
        <authorList>
            <person name="Wang T."/>
            <person name="Qin Z."/>
        </authorList>
    </citation>
    <scope>NUCLEOTIDE SEQUENCE</scope>
    <source>
        <strain evidence="2">WT6</strain>
    </source>
</reference>
<evidence type="ECO:0000256" key="1">
    <source>
        <dbReference type="SAM" id="MobiDB-lite"/>
    </source>
</evidence>
<dbReference type="EMBL" id="KJ411867">
    <property type="protein sequence ID" value="AHX39398.1"/>
    <property type="molecule type" value="Genomic_DNA"/>
</dbReference>
<feature type="region of interest" description="Disordered" evidence="1">
    <location>
        <begin position="230"/>
        <end position="250"/>
    </location>
</feature>
<protein>
    <recommendedName>
        <fullName evidence="3">Sporulation protein</fullName>
    </recommendedName>
</protein>
<proteinExistence type="predicted"/>
<dbReference type="AlphaFoldDB" id="A0A023PYR3"/>
<name>A0A023PYR3_9ACTN</name>